<evidence type="ECO:0000256" key="1">
    <source>
        <dbReference type="ARBA" id="ARBA00012513"/>
    </source>
</evidence>
<name>A0A1C6WWS9_PLABE</name>
<dbReference type="SUPFAM" id="SSF56112">
    <property type="entry name" value="Protein kinase-like (PK-like)"/>
    <property type="match status" value="2"/>
</dbReference>
<keyword evidence="5" id="KW-0067">ATP-binding</keyword>
<keyword evidence="6" id="KW-0472">Membrane</keyword>
<dbReference type="Gene3D" id="1.10.510.10">
    <property type="entry name" value="Transferase(Phosphotransferase) domain 1"/>
    <property type="match status" value="2"/>
</dbReference>
<feature type="transmembrane region" description="Helical" evidence="6">
    <location>
        <begin position="906"/>
        <end position="923"/>
    </location>
</feature>
<feature type="transmembrane region" description="Helical" evidence="6">
    <location>
        <begin position="862"/>
        <end position="885"/>
    </location>
</feature>
<dbReference type="PANTHER" id="PTHR43671">
    <property type="entry name" value="SERINE/THREONINE-PROTEIN KINASE NEK"/>
    <property type="match status" value="1"/>
</dbReference>
<evidence type="ECO:0000259" key="7">
    <source>
        <dbReference type="PROSITE" id="PS50011"/>
    </source>
</evidence>
<evidence type="ECO:0000256" key="2">
    <source>
        <dbReference type="ARBA" id="ARBA00022679"/>
    </source>
</evidence>
<protein>
    <recommendedName>
        <fullName evidence="1">non-specific serine/threonine protein kinase</fullName>
        <ecNumber evidence="1">2.7.11.1</ecNumber>
    </recommendedName>
</protein>
<evidence type="ECO:0000256" key="5">
    <source>
        <dbReference type="ARBA" id="ARBA00022840"/>
    </source>
</evidence>
<proteinExistence type="predicted"/>
<feature type="transmembrane region" description="Helical" evidence="6">
    <location>
        <begin position="665"/>
        <end position="687"/>
    </location>
</feature>
<evidence type="ECO:0000256" key="3">
    <source>
        <dbReference type="ARBA" id="ARBA00022741"/>
    </source>
</evidence>
<dbReference type="PANTHER" id="PTHR43671:SF13">
    <property type="entry name" value="SERINE_THREONINE-PROTEIN KINASE NEK2"/>
    <property type="match status" value="1"/>
</dbReference>
<keyword evidence="6" id="KW-0812">Transmembrane</keyword>
<dbReference type="GO" id="GO:0005524">
    <property type="term" value="F:ATP binding"/>
    <property type="evidence" value="ECO:0007669"/>
    <property type="project" value="UniProtKB-KW"/>
</dbReference>
<sequence>MYFTKKLRNKEPHYMHTLLNVHLKNNIIKKKHHRFKDINKHVYIVKIIFKFINNNDDNFYNVIKVILNKHIAKYIYKLLKFVCKVLYLSKCKKKCFHLKSQFEGYYIEKKYFPKYSLIKTYLINIYYNVFKNLCIILTKHKNSLRQNGYLPFKGNNNNEYNGDNYKTKKFSGNNRYIMHTHKNGENIRGNFLKILKKKNDSYGNITSNQNYNTKGWLLKSGKNGANNYKQLFRVILIFFKYNPSYYLNKILSEKRKKKIKYFTNLANDIITVSGLSHKICAFQKINKSYFMCDNNILKDKLSKDNIFHRVKFIYFYKKGKDNGNINYITIKKNNKHSKKNIQRINLCSFKDPDCLKKKKKKINNKKMNRTKYMKIKKNNVKTVHCKDKVILSLCKYLNNFLRIIFYIFSFKKQNKTICSSYNKIVKNEFINFIFKKKTQNIHFIFNINNSSLFNLLKKNNLAFKNMIRFEKQPIKVCAIKLKIKNDIPFFYAFRKKQYNNLREFLNFEKKSFYSQNGCCLFFFLYQFVKKKQKIIFKICSKIKDIISNIKNENYISILKNLLILKNFLYYHKSLFEHVLRILENYHNRTFIYDSFCYETNFNEENTRNHQVGKTNEKSNKGINYKCVQIIASDMLQCKQCTYFNKEKPSMHIYEMNIDSYIKASLLFTQLFLYIFSLYINVLLKSLIKYRSNKKQKIIFKICSKIKDIISNIKNENYISILKNLLILKNFLYYHKSLFEHVLRILENYHNRTFIYDSFCYETNFNEENTRNHQVGKTNEKSNKGINYKCVQIIASDMLQCKQCTYFNKEKPSMHIYEMNIDSYIKASLLFTQLFLYIFSLYINVLLKSLIKYRSNVKKKYILMKIIIINKYGILQTKHSISGVITNLKKFIKKKKKMKKKKKNENFFYRSSILALTYIFIKTWKVLTNLSKMYNYNIKYNNNMKIILINFVLMLLRDMNSLFIKNNKCFIKDNKKCSSKKWAYYKMRGESMYYILGNHLAYMFFKKKFLYFFESFIFYISKYYNNVSNKTKLENLSNEVIRKIIYRSKEKDTTLIYKYFEFDETVLKFYSNFINYIIKSKRIKERNCIQRKIEFLSFDHTIYTLFSRMTYFRKFIINSKNKIYIRMINKYYLFLIILICYKRKKEKNISKFMTIFLKILVLLSEQKNIALQLYFYKIKILEFLLHYIKGGCFEIRKKEKNGISKSNKINFIISANKKRQSTNKGACDMAYQKYVDKNCTKIHISSNSNHNTNSQCNKHDKKTILGKNIIPPLCLDKIIKSSNSFVNCASYEYDENFNIFSDEISSKIMKHVFGKYIDKIEYSKNISTNKLVLASEECYGNKNLKHNFHKVEGKYLKCENYNLIDQIKYKNRYKDKLNDEIISIKTWIILLIFSLITSYNKKCLNDLYFNENYYDEYQNINKKIEKKVFKKNKKIKKLLKIWLKIFDKYFHFSELINSENLPIIQIIQSFINSINHIRKKKKIIENIKNERKKYFINDQVKSILYHLSVVKNLKNITFLKKINEHGNGKIFLCSYNIFNNKFFIIKLIDIANNINENYIFKNIFNEVKCLLTFQNSKKGICQMYSYGIIPNCNNNGFTYYLLMKYYEGNLKDLMNYAHISYLKEIKKIRNNAKQFFLPIVCKKRTEEIILNFKIAKITKKITKRCKGNFIFCYKYLCRYTNVYSCYTMILKNRIYIKIIQLKFILFILNIFIQIIEQIIYVHKKKIIHFDINTCNILINFKKTYPLLMSKKYKIKKNNYINNCNTKQTLKNIQSQIVMRDDFVENERKIYLNFIPPSYQINNSIYKKQNKFYNNFDTSMASFHYRQYFKIIMKKKDCQHIAIPSIVISDFGESKFFLRDTDFIFFRKNRGNEILAAPELLINKNKYIYSKNKYKIEKKNGKEDTEIKSRKAIQDSFYFENIPQNIIFQNEQSEMNYFYSTITCFENNCKFSCLNTKNDKIRILRYNNINMKKSLRKNSIVSLEFYKYLKKIKMLIKKKLGNQKKLQKKKINMSKSDIWSLGSLLYEMITNESLFNYYNFIYIKIYEKKELLNELINKKIKTQFKELKYFFNFFFQFDLKKRKDVYEIYKESIKIYNFYSNKLESKEEILKKKNF</sequence>
<evidence type="ECO:0000256" key="6">
    <source>
        <dbReference type="SAM" id="Phobius"/>
    </source>
</evidence>
<gene>
    <name evidence="8" type="ORF">PBNK65NY_000226600</name>
</gene>
<dbReference type="EC" id="2.7.11.1" evidence="1"/>
<evidence type="ECO:0000313" key="8">
    <source>
        <dbReference type="EMBL" id="SCL94301.1"/>
    </source>
</evidence>
<dbReference type="GO" id="GO:0004674">
    <property type="term" value="F:protein serine/threonine kinase activity"/>
    <property type="evidence" value="ECO:0007669"/>
    <property type="project" value="UniProtKB-EC"/>
</dbReference>
<dbReference type="InterPro" id="IPR011009">
    <property type="entry name" value="Kinase-like_dom_sf"/>
</dbReference>
<dbReference type="Proteomes" id="UP000516480">
    <property type="component" value="Chromosome 10"/>
</dbReference>
<feature type="transmembrane region" description="Helical" evidence="6">
    <location>
        <begin position="823"/>
        <end position="842"/>
    </location>
</feature>
<dbReference type="InterPro" id="IPR000719">
    <property type="entry name" value="Prot_kinase_dom"/>
</dbReference>
<keyword evidence="6" id="KW-1133">Transmembrane helix</keyword>
<evidence type="ECO:0000313" key="9">
    <source>
        <dbReference type="Proteomes" id="UP000516480"/>
    </source>
</evidence>
<dbReference type="InterPro" id="IPR050660">
    <property type="entry name" value="NEK_Ser/Thr_kinase"/>
</dbReference>
<keyword evidence="3" id="KW-0547">Nucleotide-binding</keyword>
<dbReference type="EMBL" id="LT608146">
    <property type="protein sequence ID" value="SCL94301.1"/>
    <property type="molecule type" value="Genomic_DNA"/>
</dbReference>
<accession>A0A1C6WWS9</accession>
<keyword evidence="2 8" id="KW-0808">Transferase</keyword>
<reference evidence="8 9" key="1">
    <citation type="submission" date="2016-08" db="EMBL/GenBank/DDBJ databases">
        <authorList>
            <consortium name="Pathogen Informatics"/>
        </authorList>
    </citation>
    <scope>NUCLEOTIDE SEQUENCE [LARGE SCALE GENOMIC DNA]</scope>
    <source>
        <strain evidence="8 9">NK65 ny</strain>
    </source>
</reference>
<evidence type="ECO:0000256" key="4">
    <source>
        <dbReference type="ARBA" id="ARBA00022777"/>
    </source>
</evidence>
<keyword evidence="4 8" id="KW-0418">Kinase</keyword>
<dbReference type="VEuPathDB" id="PlasmoDB:PBANKA_1010900"/>
<dbReference type="PROSITE" id="PS50011">
    <property type="entry name" value="PROTEIN_KINASE_DOM"/>
    <property type="match status" value="1"/>
</dbReference>
<feature type="domain" description="Protein kinase" evidence="7">
    <location>
        <begin position="1515"/>
        <end position="2097"/>
    </location>
</feature>
<organism evidence="8 9">
    <name type="scientific">Plasmodium berghei</name>
    <dbReference type="NCBI Taxonomy" id="5821"/>
    <lineage>
        <taxon>Eukaryota</taxon>
        <taxon>Sar</taxon>
        <taxon>Alveolata</taxon>
        <taxon>Apicomplexa</taxon>
        <taxon>Aconoidasida</taxon>
        <taxon>Haemosporida</taxon>
        <taxon>Plasmodiidae</taxon>
        <taxon>Plasmodium</taxon>
        <taxon>Plasmodium (Vinckeia)</taxon>
    </lineage>
</organism>